<sequence length="118" mass="13607">MSFITSAQIAAAWEAVFLYDSTLFVMTLYRAYKTRHILRELRVSLLVIILRDGSLYFGMMAFVNAINISTFYESFNSITVLNPDPDGKFFQYPLPYSLYVRSVQRIRDRNVAARSSPS</sequence>
<gene>
    <name evidence="2" type="ORF">GYMLUDRAFT_243067</name>
</gene>
<evidence type="ECO:0000313" key="3">
    <source>
        <dbReference type="Proteomes" id="UP000053593"/>
    </source>
</evidence>
<protein>
    <submittedName>
        <fullName evidence="2">Uncharacterized protein</fullName>
    </submittedName>
</protein>
<proteinExistence type="predicted"/>
<keyword evidence="3" id="KW-1185">Reference proteome</keyword>
<dbReference type="HOGENOM" id="CLU_2073420_0_0_1"/>
<feature type="transmembrane region" description="Helical" evidence="1">
    <location>
        <begin position="53"/>
        <end position="72"/>
    </location>
</feature>
<dbReference type="Proteomes" id="UP000053593">
    <property type="component" value="Unassembled WGS sequence"/>
</dbReference>
<organism evidence="2 3">
    <name type="scientific">Collybiopsis luxurians FD-317 M1</name>
    <dbReference type="NCBI Taxonomy" id="944289"/>
    <lineage>
        <taxon>Eukaryota</taxon>
        <taxon>Fungi</taxon>
        <taxon>Dikarya</taxon>
        <taxon>Basidiomycota</taxon>
        <taxon>Agaricomycotina</taxon>
        <taxon>Agaricomycetes</taxon>
        <taxon>Agaricomycetidae</taxon>
        <taxon>Agaricales</taxon>
        <taxon>Marasmiineae</taxon>
        <taxon>Omphalotaceae</taxon>
        <taxon>Collybiopsis</taxon>
        <taxon>Collybiopsis luxurians</taxon>
    </lineage>
</organism>
<evidence type="ECO:0000256" key="1">
    <source>
        <dbReference type="SAM" id="Phobius"/>
    </source>
</evidence>
<reference evidence="2 3" key="1">
    <citation type="submission" date="2014-04" db="EMBL/GenBank/DDBJ databases">
        <title>Evolutionary Origins and Diversification of the Mycorrhizal Mutualists.</title>
        <authorList>
            <consortium name="DOE Joint Genome Institute"/>
            <consortium name="Mycorrhizal Genomics Consortium"/>
            <person name="Kohler A."/>
            <person name="Kuo A."/>
            <person name="Nagy L.G."/>
            <person name="Floudas D."/>
            <person name="Copeland A."/>
            <person name="Barry K.W."/>
            <person name="Cichocki N."/>
            <person name="Veneault-Fourrey C."/>
            <person name="LaButti K."/>
            <person name="Lindquist E.A."/>
            <person name="Lipzen A."/>
            <person name="Lundell T."/>
            <person name="Morin E."/>
            <person name="Murat C."/>
            <person name="Riley R."/>
            <person name="Ohm R."/>
            <person name="Sun H."/>
            <person name="Tunlid A."/>
            <person name="Henrissat B."/>
            <person name="Grigoriev I.V."/>
            <person name="Hibbett D.S."/>
            <person name="Martin F."/>
        </authorList>
    </citation>
    <scope>NUCLEOTIDE SEQUENCE [LARGE SCALE GENOMIC DNA]</scope>
    <source>
        <strain evidence="2 3">FD-317 M1</strain>
    </source>
</reference>
<keyword evidence="1" id="KW-1133">Transmembrane helix</keyword>
<dbReference type="OrthoDB" id="2686513at2759"/>
<name>A0A0D0CRN4_9AGAR</name>
<dbReference type="AlphaFoldDB" id="A0A0D0CRN4"/>
<keyword evidence="1" id="KW-0812">Transmembrane</keyword>
<keyword evidence="1" id="KW-0472">Membrane</keyword>
<feature type="transmembrane region" description="Helical" evidence="1">
    <location>
        <begin position="12"/>
        <end position="32"/>
    </location>
</feature>
<evidence type="ECO:0000313" key="2">
    <source>
        <dbReference type="EMBL" id="KIK61902.1"/>
    </source>
</evidence>
<dbReference type="EMBL" id="KN834769">
    <property type="protein sequence ID" value="KIK61902.1"/>
    <property type="molecule type" value="Genomic_DNA"/>
</dbReference>
<accession>A0A0D0CRN4</accession>